<feature type="region of interest" description="Disordered" evidence="1">
    <location>
        <begin position="1"/>
        <end position="119"/>
    </location>
</feature>
<sequence>MNKLTACLNRTTSVKTSNRENLHPPPKSLHFSDSHWRKARRKKSLAGLARAHKIPGGYEETTRNSMETRRDGIQMRGRSAPGGAVEGPRKKSARGVAGRRSIPPRRRSEDWTASLGYLA</sequence>
<organism evidence="2 3">
    <name type="scientific">Leersia perrieri</name>
    <dbReference type="NCBI Taxonomy" id="77586"/>
    <lineage>
        <taxon>Eukaryota</taxon>
        <taxon>Viridiplantae</taxon>
        <taxon>Streptophyta</taxon>
        <taxon>Embryophyta</taxon>
        <taxon>Tracheophyta</taxon>
        <taxon>Spermatophyta</taxon>
        <taxon>Magnoliopsida</taxon>
        <taxon>Liliopsida</taxon>
        <taxon>Poales</taxon>
        <taxon>Poaceae</taxon>
        <taxon>BOP clade</taxon>
        <taxon>Oryzoideae</taxon>
        <taxon>Oryzeae</taxon>
        <taxon>Oryzinae</taxon>
        <taxon>Leersia</taxon>
    </lineage>
</organism>
<evidence type="ECO:0000313" key="3">
    <source>
        <dbReference type="Proteomes" id="UP000032180"/>
    </source>
</evidence>
<dbReference type="HOGENOM" id="CLU_2064877_0_0_1"/>
<reference evidence="3" key="2">
    <citation type="submission" date="2013-12" db="EMBL/GenBank/DDBJ databases">
        <authorList>
            <person name="Yu Y."/>
            <person name="Lee S."/>
            <person name="de Baynast K."/>
            <person name="Wissotski M."/>
            <person name="Liu L."/>
            <person name="Talag J."/>
            <person name="Goicoechea J."/>
            <person name="Angelova A."/>
            <person name="Jetty R."/>
            <person name="Kudrna D."/>
            <person name="Golser W."/>
            <person name="Rivera L."/>
            <person name="Zhang J."/>
            <person name="Wing R."/>
        </authorList>
    </citation>
    <scope>NUCLEOTIDE SEQUENCE</scope>
</reference>
<dbReference type="AlphaFoldDB" id="A0A0D9WRI8"/>
<accession>A0A0D9WRI8</accession>
<evidence type="ECO:0000256" key="1">
    <source>
        <dbReference type="SAM" id="MobiDB-lite"/>
    </source>
</evidence>
<reference evidence="2" key="3">
    <citation type="submission" date="2015-04" db="UniProtKB">
        <authorList>
            <consortium name="EnsemblPlants"/>
        </authorList>
    </citation>
    <scope>IDENTIFICATION</scope>
</reference>
<reference evidence="2 3" key="1">
    <citation type="submission" date="2012-08" db="EMBL/GenBank/DDBJ databases">
        <title>Oryza genome evolution.</title>
        <authorList>
            <person name="Wing R.A."/>
        </authorList>
    </citation>
    <scope>NUCLEOTIDE SEQUENCE</scope>
</reference>
<name>A0A0D9WRI8_9ORYZ</name>
<feature type="compositionally biased region" description="Basic and acidic residues" evidence="1">
    <location>
        <begin position="60"/>
        <end position="73"/>
    </location>
</feature>
<dbReference type="EnsemblPlants" id="LPERR06G15970.1">
    <property type="protein sequence ID" value="LPERR06G15970.1"/>
    <property type="gene ID" value="LPERR06G15970"/>
</dbReference>
<dbReference type="Proteomes" id="UP000032180">
    <property type="component" value="Chromosome 6"/>
</dbReference>
<keyword evidence="3" id="KW-1185">Reference proteome</keyword>
<evidence type="ECO:0000313" key="2">
    <source>
        <dbReference type="EnsemblPlants" id="LPERR06G15970.1"/>
    </source>
</evidence>
<protein>
    <submittedName>
        <fullName evidence="2">Uncharacterized protein</fullName>
    </submittedName>
</protein>
<dbReference type="Gramene" id="LPERR06G15970.1">
    <property type="protein sequence ID" value="LPERR06G15970.1"/>
    <property type="gene ID" value="LPERR06G15970"/>
</dbReference>
<proteinExistence type="predicted"/>